<proteinExistence type="predicted"/>
<dbReference type="GO" id="GO:0016020">
    <property type="term" value="C:membrane"/>
    <property type="evidence" value="ECO:0007669"/>
    <property type="project" value="InterPro"/>
</dbReference>
<dbReference type="AlphaFoldDB" id="X1MJ80"/>
<dbReference type="EMBL" id="BARV01004486">
    <property type="protein sequence ID" value="GAI18111.1"/>
    <property type="molecule type" value="Genomic_DNA"/>
</dbReference>
<dbReference type="PANTHER" id="PTHR35984">
    <property type="entry name" value="PERIPLASMIC SERINE PROTEASE"/>
    <property type="match status" value="1"/>
</dbReference>
<gene>
    <name evidence="1" type="ORF">S06H3_09930</name>
</gene>
<feature type="non-terminal residue" evidence="1">
    <location>
        <position position="1"/>
    </location>
</feature>
<dbReference type="InterPro" id="IPR002825">
    <property type="entry name" value="Pept_S49_ser-pept_pro"/>
</dbReference>
<dbReference type="PANTHER" id="PTHR35984:SF1">
    <property type="entry name" value="PERIPLASMIC SERINE PROTEASE"/>
    <property type="match status" value="1"/>
</dbReference>
<reference evidence="1" key="1">
    <citation type="journal article" date="2014" name="Front. Microbiol.">
        <title>High frequency of phylogenetically diverse reductive dehalogenase-homologous genes in deep subseafloor sedimentary metagenomes.</title>
        <authorList>
            <person name="Kawai M."/>
            <person name="Futagami T."/>
            <person name="Toyoda A."/>
            <person name="Takaki Y."/>
            <person name="Nishi S."/>
            <person name="Hori S."/>
            <person name="Arai W."/>
            <person name="Tsubouchi T."/>
            <person name="Morono Y."/>
            <person name="Uchiyama I."/>
            <person name="Ito T."/>
            <person name="Fujiyama A."/>
            <person name="Inagaki F."/>
            <person name="Takami H."/>
        </authorList>
    </citation>
    <scope>NUCLEOTIDE SEQUENCE</scope>
    <source>
        <strain evidence="1">Expedition CK06-06</strain>
    </source>
</reference>
<organism evidence="1">
    <name type="scientific">marine sediment metagenome</name>
    <dbReference type="NCBI Taxonomy" id="412755"/>
    <lineage>
        <taxon>unclassified sequences</taxon>
        <taxon>metagenomes</taxon>
        <taxon>ecological metagenomes</taxon>
    </lineage>
</organism>
<evidence type="ECO:0000313" key="1">
    <source>
        <dbReference type="EMBL" id="GAI18111.1"/>
    </source>
</evidence>
<protein>
    <submittedName>
        <fullName evidence="1">Uncharacterized protein</fullName>
    </submittedName>
</protein>
<name>X1MJ80_9ZZZZ</name>
<accession>X1MJ80</accession>
<comment type="caution">
    <text evidence="1">The sequence shown here is derived from an EMBL/GenBank/DDBJ whole genome shotgun (WGS) entry which is preliminary data.</text>
</comment>
<dbReference type="Pfam" id="PF01972">
    <property type="entry name" value="SDH_protease"/>
    <property type="match status" value="1"/>
</dbReference>
<sequence>TLTSGKWTHDYPITFKEAKELGFNVRKDIPKDIYKLMDLYPQPSLGRPSVQYIPIPYPRERKR</sequence>